<dbReference type="Proteomes" id="UP000631114">
    <property type="component" value="Unassembled WGS sequence"/>
</dbReference>
<evidence type="ECO:0000313" key="4">
    <source>
        <dbReference type="Proteomes" id="UP000631114"/>
    </source>
</evidence>
<dbReference type="OrthoDB" id="1930113at2759"/>
<sequence>MKDSGNIVPGTAVDSIICHPSEFDFYLCSHAGIQVIGVQVMQVFVFIYGVTVLL</sequence>
<comment type="caution">
    <text evidence="3">The sequence shown here is derived from an EMBL/GenBank/DDBJ whole genome shotgun (WGS) entry which is preliminary data.</text>
</comment>
<reference evidence="3 4" key="1">
    <citation type="submission" date="2020-10" db="EMBL/GenBank/DDBJ databases">
        <title>The Coptis chinensis genome and diversification of protoberbering-type alkaloids.</title>
        <authorList>
            <person name="Wang B."/>
            <person name="Shu S."/>
            <person name="Song C."/>
            <person name="Liu Y."/>
        </authorList>
    </citation>
    <scope>NUCLEOTIDE SEQUENCE [LARGE SCALE GENOMIC DNA]</scope>
    <source>
        <strain evidence="3">HL-2020</strain>
        <tissue evidence="3">Leaf</tissue>
    </source>
</reference>
<dbReference type="PANTHER" id="PTHR22891">
    <property type="entry name" value="EUKARYOTIC TRANSLATION INITIATION FACTOR 2C"/>
    <property type="match status" value="1"/>
</dbReference>
<dbReference type="Pfam" id="PF02171">
    <property type="entry name" value="Piwi"/>
    <property type="match status" value="1"/>
</dbReference>
<dbReference type="SUPFAM" id="SSF53098">
    <property type="entry name" value="Ribonuclease H-like"/>
    <property type="match status" value="1"/>
</dbReference>
<keyword evidence="1" id="KW-1133">Transmembrane helix</keyword>
<gene>
    <name evidence="3" type="ORF">IFM89_039570</name>
</gene>
<feature type="domain" description="Piwi" evidence="2">
    <location>
        <begin position="4"/>
        <end position="34"/>
    </location>
</feature>
<keyword evidence="4" id="KW-1185">Reference proteome</keyword>
<dbReference type="InterPro" id="IPR003165">
    <property type="entry name" value="Piwi"/>
</dbReference>
<evidence type="ECO:0000256" key="1">
    <source>
        <dbReference type="SAM" id="Phobius"/>
    </source>
</evidence>
<evidence type="ECO:0000313" key="3">
    <source>
        <dbReference type="EMBL" id="KAF9587211.1"/>
    </source>
</evidence>
<keyword evidence="1" id="KW-0472">Membrane</keyword>
<dbReference type="Gene3D" id="3.30.420.10">
    <property type="entry name" value="Ribonuclease H-like superfamily/Ribonuclease H"/>
    <property type="match status" value="1"/>
</dbReference>
<accession>A0A835GUW5</accession>
<organism evidence="3 4">
    <name type="scientific">Coptis chinensis</name>
    <dbReference type="NCBI Taxonomy" id="261450"/>
    <lineage>
        <taxon>Eukaryota</taxon>
        <taxon>Viridiplantae</taxon>
        <taxon>Streptophyta</taxon>
        <taxon>Embryophyta</taxon>
        <taxon>Tracheophyta</taxon>
        <taxon>Spermatophyta</taxon>
        <taxon>Magnoliopsida</taxon>
        <taxon>Ranunculales</taxon>
        <taxon>Ranunculaceae</taxon>
        <taxon>Coptidoideae</taxon>
        <taxon>Coptis</taxon>
    </lineage>
</organism>
<feature type="transmembrane region" description="Helical" evidence="1">
    <location>
        <begin position="31"/>
        <end position="53"/>
    </location>
</feature>
<protein>
    <recommendedName>
        <fullName evidence="2">Piwi domain-containing protein</fullName>
    </recommendedName>
</protein>
<proteinExistence type="predicted"/>
<dbReference type="GO" id="GO:0003676">
    <property type="term" value="F:nucleic acid binding"/>
    <property type="evidence" value="ECO:0007669"/>
    <property type="project" value="InterPro"/>
</dbReference>
<evidence type="ECO:0000259" key="2">
    <source>
        <dbReference type="Pfam" id="PF02171"/>
    </source>
</evidence>
<dbReference type="InterPro" id="IPR012337">
    <property type="entry name" value="RNaseH-like_sf"/>
</dbReference>
<name>A0A835GUW5_9MAGN</name>
<dbReference type="EMBL" id="JADFTS010000029">
    <property type="protein sequence ID" value="KAF9587211.1"/>
    <property type="molecule type" value="Genomic_DNA"/>
</dbReference>
<keyword evidence="1" id="KW-0812">Transmembrane</keyword>
<dbReference type="AlphaFoldDB" id="A0A835GUW5"/>
<dbReference type="InterPro" id="IPR036397">
    <property type="entry name" value="RNaseH_sf"/>
</dbReference>